<dbReference type="AlphaFoldDB" id="A0A2A4JBG5"/>
<accession>A0A2A4JBG5</accession>
<feature type="compositionally biased region" description="Basic and acidic residues" evidence="1">
    <location>
        <begin position="71"/>
        <end position="87"/>
    </location>
</feature>
<evidence type="ECO:0000313" key="2">
    <source>
        <dbReference type="EMBL" id="PCG69038.1"/>
    </source>
</evidence>
<feature type="region of interest" description="Disordered" evidence="1">
    <location>
        <begin position="71"/>
        <end position="90"/>
    </location>
</feature>
<evidence type="ECO:0000256" key="1">
    <source>
        <dbReference type="SAM" id="MobiDB-lite"/>
    </source>
</evidence>
<comment type="caution">
    <text evidence="2">The sequence shown here is derived from an EMBL/GenBank/DDBJ whole genome shotgun (WGS) entry which is preliminary data.</text>
</comment>
<protein>
    <submittedName>
        <fullName evidence="2">Uncharacterized protein</fullName>
    </submittedName>
</protein>
<dbReference type="EMBL" id="NWSH01002157">
    <property type="protein sequence ID" value="PCG69038.1"/>
    <property type="molecule type" value="Genomic_DNA"/>
</dbReference>
<gene>
    <name evidence="2" type="ORF">B5V51_4593</name>
</gene>
<reference evidence="2" key="1">
    <citation type="submission" date="2017-09" db="EMBL/GenBank/DDBJ databases">
        <title>Contemporary evolution of a Lepidopteran species, Heliothis virescens, in response to modern agricultural practices.</title>
        <authorList>
            <person name="Fritz M.L."/>
            <person name="Deyonke A.M."/>
            <person name="Papanicolaou A."/>
            <person name="Micinski S."/>
            <person name="Westbrook J."/>
            <person name="Gould F."/>
        </authorList>
    </citation>
    <scope>NUCLEOTIDE SEQUENCE [LARGE SCALE GENOMIC DNA]</scope>
    <source>
        <strain evidence="2">HvINT-</strain>
        <tissue evidence="2">Whole body</tissue>
    </source>
</reference>
<name>A0A2A4JBG5_HELVI</name>
<sequence>MAFNSARSYAHHIYTLEEAIQYRELHEAGLIDREIPASVLDEEYPNTSDDEETETWADVVEELRQQERQRRFEEMNAPHPALEREVPLDPASLVEEEDAGYFCA</sequence>
<proteinExistence type="predicted"/>
<organism evidence="2">
    <name type="scientific">Heliothis virescens</name>
    <name type="common">Tobacco budworm moth</name>
    <dbReference type="NCBI Taxonomy" id="7102"/>
    <lineage>
        <taxon>Eukaryota</taxon>
        <taxon>Metazoa</taxon>
        <taxon>Ecdysozoa</taxon>
        <taxon>Arthropoda</taxon>
        <taxon>Hexapoda</taxon>
        <taxon>Insecta</taxon>
        <taxon>Pterygota</taxon>
        <taxon>Neoptera</taxon>
        <taxon>Endopterygota</taxon>
        <taxon>Lepidoptera</taxon>
        <taxon>Glossata</taxon>
        <taxon>Ditrysia</taxon>
        <taxon>Noctuoidea</taxon>
        <taxon>Noctuidae</taxon>
        <taxon>Heliothinae</taxon>
        <taxon>Heliothis</taxon>
    </lineage>
</organism>